<dbReference type="NCBIfam" id="TIGR01901">
    <property type="entry name" value="adhes_NPXG"/>
    <property type="match status" value="1"/>
</dbReference>
<dbReference type="RefSeq" id="WP_051502945.1">
    <property type="nucleotide sequence ID" value="NZ_JACJTA010000045.1"/>
</dbReference>
<dbReference type="InterPro" id="IPR012334">
    <property type="entry name" value="Pectin_lyas_fold"/>
</dbReference>
<dbReference type="SMART" id="SM00912">
    <property type="entry name" value="Haemagg_act"/>
    <property type="match status" value="1"/>
</dbReference>
<reference evidence="4 5" key="1">
    <citation type="journal article" date="2020" name="ISME J.">
        <title>Comparative genomics reveals insights into cyanobacterial evolution and habitat adaptation.</title>
        <authorList>
            <person name="Chen M.Y."/>
            <person name="Teng W.K."/>
            <person name="Zhao L."/>
            <person name="Hu C.X."/>
            <person name="Zhou Y.K."/>
            <person name="Han B.P."/>
            <person name="Song L.R."/>
            <person name="Shu W.S."/>
        </authorList>
    </citation>
    <scope>NUCLEOTIDE SEQUENCE [LARGE SCALE GENOMIC DNA]</scope>
    <source>
        <strain evidence="4 5">FACHB-248</strain>
    </source>
</reference>
<dbReference type="InterPro" id="IPR008638">
    <property type="entry name" value="FhaB/CdiA-like_TPS"/>
</dbReference>
<proteinExistence type="predicted"/>
<keyword evidence="5" id="KW-1185">Reference proteome</keyword>
<dbReference type="SUPFAM" id="SSF51126">
    <property type="entry name" value="Pectin lyase-like"/>
    <property type="match status" value="4"/>
</dbReference>
<feature type="compositionally biased region" description="Polar residues" evidence="1">
    <location>
        <begin position="1453"/>
        <end position="1466"/>
    </location>
</feature>
<accession>A0ABR8GTB6</accession>
<dbReference type="InterPro" id="IPR011050">
    <property type="entry name" value="Pectin_lyase_fold/virulence"/>
</dbReference>
<evidence type="ECO:0000256" key="2">
    <source>
        <dbReference type="SAM" id="SignalP"/>
    </source>
</evidence>
<evidence type="ECO:0000313" key="5">
    <source>
        <dbReference type="Proteomes" id="UP000660380"/>
    </source>
</evidence>
<organism evidence="4 5">
    <name type="scientific">Scytonema hofmannii FACHB-248</name>
    <dbReference type="NCBI Taxonomy" id="1842502"/>
    <lineage>
        <taxon>Bacteria</taxon>
        <taxon>Bacillati</taxon>
        <taxon>Cyanobacteriota</taxon>
        <taxon>Cyanophyceae</taxon>
        <taxon>Nostocales</taxon>
        <taxon>Scytonemataceae</taxon>
        <taxon>Scytonema</taxon>
    </lineage>
</organism>
<comment type="caution">
    <text evidence="4">The sequence shown here is derived from an EMBL/GenBank/DDBJ whole genome shotgun (WGS) entry which is preliminary data.</text>
</comment>
<feature type="domain" description="Filamentous haemagglutinin FhaB/tRNA nuclease CdiA-like TPS" evidence="3">
    <location>
        <begin position="36"/>
        <end position="146"/>
    </location>
</feature>
<feature type="chain" id="PRO_5046895079" evidence="2">
    <location>
        <begin position="26"/>
        <end position="1597"/>
    </location>
</feature>
<dbReference type="Pfam" id="PF05860">
    <property type="entry name" value="TPS"/>
    <property type="match status" value="1"/>
</dbReference>
<evidence type="ECO:0000256" key="1">
    <source>
        <dbReference type="SAM" id="MobiDB-lite"/>
    </source>
</evidence>
<feature type="region of interest" description="Disordered" evidence="1">
    <location>
        <begin position="1453"/>
        <end position="1475"/>
    </location>
</feature>
<dbReference type="Gene3D" id="2.160.20.10">
    <property type="entry name" value="Single-stranded right-handed beta-helix, Pectin lyase-like"/>
    <property type="match status" value="4"/>
</dbReference>
<keyword evidence="2" id="KW-0732">Signal</keyword>
<evidence type="ECO:0000313" key="4">
    <source>
        <dbReference type="EMBL" id="MBD2606675.1"/>
    </source>
</evidence>
<protein>
    <submittedName>
        <fullName evidence="4">Filamentous hemagglutinin N-terminal domain-containing protein</fullName>
    </submittedName>
</protein>
<feature type="signal peptide" evidence="2">
    <location>
        <begin position="1"/>
        <end position="25"/>
    </location>
</feature>
<dbReference type="EMBL" id="JACJTA010000045">
    <property type="protein sequence ID" value="MBD2606675.1"/>
    <property type="molecule type" value="Genomic_DNA"/>
</dbReference>
<gene>
    <name evidence="4" type="ORF">H6G81_19590</name>
</gene>
<dbReference type="Proteomes" id="UP000660380">
    <property type="component" value="Unassembled WGS sequence"/>
</dbReference>
<evidence type="ECO:0000259" key="3">
    <source>
        <dbReference type="SMART" id="SM00912"/>
    </source>
</evidence>
<sequence length="1597" mass="160378">MKPNWKTLFLLTTCCTLGLMTSVRAQITPDNSLGAENSNINPDSIQGISFDRIGGGATRGANLFHSFQEFNVNNGQLVYFSNPAGIANILTRVTGINRSNILGTLGVLGNANLFLINPNGIFFGPNASLDLGGSFFGSSANSLLFDNGFEFSATNPQAPPLLTVNIPIGLRFRDSPGEISVQGLGQNNGLAGISSGFNNPTLEVPVGQNLTLVGGNVNLDGGVLQATGGRVQLGGLTAAGTVGINANQTLNFPDGVTRGDVSLTNRAGINVIANQLGGGSIDINARNIGISGLSLLTAGIASNLETANNSAGNITLNATGETRINQSRIENNVNTGTIANGGNIGITTGSFVMNLGDLNSTNFGSGSAGDISLNARNEVSINSTNVFSNVTRNGQGGDITIKAGSFSLLDGSPLQSSVRENGQGNGGNVRIDVPTGTVRIVGRDSDGNSSSIFSDVLSGASGNAGNIIINAGSIFTDNALLRARNEGNGSAGNISLQVSDAIALTNGTQISSSIFGTGNAGNITVQASGTVRIAGSDLDGNSSGIFSDVLSEASGNAGNIFINAGSIFTDDALLRARNQGNGSAGNISLQVGDAIALTNATQISSSISGTGNAGNVTLRAENGDISFAGSDIFSTVESGGIGNAGKIDIITRNLSLTDGSQLQTLVRAGQQGNAGNITVQASGTVRIAGRDSDGIRSGIFSDVLSGASGNAGNVTINAGSISTDDASLRARNEGNGSAGNISLQAGDAIALTNGSVINSSISGTGNAGDVTLRAENGDISFAGGSDIFSTVESGGMGNAGKIDIITRNLSLTDGSQLQTLVRAGQENNAGNITVQASGTVRIAGRDSDGIRSGIFSEVQSGASGDGGSITINANSIFTDDALLRARNTGNGSAGNISLQVGDAIALTNGSSINSSISGRGNAGDVTLRAENGDISLAGDSDIFSTVESGGMGNAGKIDITTRNLTLTDGAQLQTLVRAGQENNAGNITVQASGTVRIAGRDSDGNRSGIFSDVLSGASGNAGNVTINASSIFTDDALLRARNTGNGSAGNISLQVGDAIALTNGSQISSSIFGTGNAGNVTLRTENGDISLAGDSDIFSTVGSGGTGNAGGIDITTGTLSLKNGASLSVITSGMGDAGIVKIQASDISLDGVGSTGFSSGIFSTVQGNAVGNAGGIDITTGTLSLFNGAIINASTFATGDAGTVKIQASDSIFASGVGSNTVTSGIRSNVQQNAIGNAGGIQISTKNLSFTNGAQIIANTLSNGNAGNVTISASDRVSFTGVNSGIFANTASGSTGNGGNITIQQEQNRFPTIAISDGAEVTVDSQGQGQGGNLSITGNSLTLDRGIINASTQSANGGNINLTLRNFIRLRNESLISANAGGQQGGNGGNITINSPFIVAFPQNNDITANAGNGSGGQVIINATLFGIAPLSAADLQRLRPDDLDPRQLPTSDITAISRDNPSLSLPVQVDSPDVDPSRGLVELPETVTDTTQQVAQNPCRQGLGNEFVVTGRGGLPTTPNETLSSDNVRVDLLQPVASSGNSPSANIKPATTVTARRVPAQGWIFNDKDQVVLTAYDPTNTDSQRSFRTAAACPAR</sequence>
<name>A0ABR8GTB6_9CYAN</name>